<dbReference type="EMBL" id="FOCF01000009">
    <property type="protein sequence ID" value="SEN65318.1"/>
    <property type="molecule type" value="Genomic_DNA"/>
</dbReference>
<evidence type="ECO:0000313" key="2">
    <source>
        <dbReference type="Proteomes" id="UP000199206"/>
    </source>
</evidence>
<organism evidence="1 2">
    <name type="scientific">Sphingomonas gellani</name>
    <dbReference type="NCBI Taxonomy" id="1166340"/>
    <lineage>
        <taxon>Bacteria</taxon>
        <taxon>Pseudomonadati</taxon>
        <taxon>Pseudomonadota</taxon>
        <taxon>Alphaproteobacteria</taxon>
        <taxon>Sphingomonadales</taxon>
        <taxon>Sphingomonadaceae</taxon>
        <taxon>Sphingomonas</taxon>
    </lineage>
</organism>
<sequence>MTVSKQLPAMTPILETLSTPIMDSWAAGMVQSIAWAFRV</sequence>
<dbReference type="Proteomes" id="UP000199206">
    <property type="component" value="Unassembled WGS sequence"/>
</dbReference>
<dbReference type="AlphaFoldDB" id="A0A1H8IC26"/>
<gene>
    <name evidence="1" type="ORF">SAMN05192583_3263</name>
</gene>
<reference evidence="2" key="1">
    <citation type="submission" date="2016-10" db="EMBL/GenBank/DDBJ databases">
        <authorList>
            <person name="Varghese N."/>
            <person name="Submissions S."/>
        </authorList>
    </citation>
    <scope>NUCLEOTIDE SEQUENCE [LARGE SCALE GENOMIC DNA]</scope>
    <source>
        <strain evidence="2">S6-262</strain>
    </source>
</reference>
<evidence type="ECO:0000313" key="1">
    <source>
        <dbReference type="EMBL" id="SEN65318.1"/>
    </source>
</evidence>
<name>A0A1H8IC26_9SPHN</name>
<keyword evidence="2" id="KW-1185">Reference proteome</keyword>
<accession>A0A1H8IC26</accession>
<dbReference type="STRING" id="1166340.SAMN05192583_3263"/>
<protein>
    <submittedName>
        <fullName evidence="1">Uncharacterized protein</fullName>
    </submittedName>
</protein>
<proteinExistence type="predicted"/>